<dbReference type="SMART" id="SM00387">
    <property type="entry name" value="HATPase_c"/>
    <property type="match status" value="1"/>
</dbReference>
<evidence type="ECO:0000256" key="6">
    <source>
        <dbReference type="ARBA" id="ARBA00022692"/>
    </source>
</evidence>
<dbReference type="InterPro" id="IPR025201">
    <property type="entry name" value="KdpD_TM"/>
</dbReference>
<feature type="transmembrane region" description="Helical" evidence="15">
    <location>
        <begin position="454"/>
        <end position="473"/>
    </location>
</feature>
<comment type="catalytic activity">
    <reaction evidence="1">
        <text>ATP + protein L-histidine = ADP + protein N-phospho-L-histidine.</text>
        <dbReference type="EC" id="2.7.13.3"/>
    </reaction>
</comment>
<name>A0A9D1N1X2_9FIRM</name>
<keyword evidence="10 15" id="KW-1133">Transmembrane helix</keyword>
<dbReference type="InterPro" id="IPR003661">
    <property type="entry name" value="HisK_dim/P_dom"/>
</dbReference>
<reference evidence="17" key="2">
    <citation type="journal article" date="2021" name="PeerJ">
        <title>Extensive microbial diversity within the chicken gut microbiome revealed by metagenomics and culture.</title>
        <authorList>
            <person name="Gilroy R."/>
            <person name="Ravi A."/>
            <person name="Getino M."/>
            <person name="Pursley I."/>
            <person name="Horton D.L."/>
            <person name="Alikhan N.F."/>
            <person name="Baker D."/>
            <person name="Gharbi K."/>
            <person name="Hall N."/>
            <person name="Watson M."/>
            <person name="Adriaenssens E.M."/>
            <person name="Foster-Nyarko E."/>
            <person name="Jarju S."/>
            <person name="Secka A."/>
            <person name="Antonio M."/>
            <person name="Oren A."/>
            <person name="Chaudhuri R.R."/>
            <person name="La Ragione R."/>
            <person name="Hildebrand F."/>
            <person name="Pallen M.J."/>
        </authorList>
    </citation>
    <scope>NUCLEOTIDE SEQUENCE</scope>
    <source>
        <strain evidence="17">ChiGjej2B2-16831</strain>
    </source>
</reference>
<dbReference type="AlphaFoldDB" id="A0A9D1N1X2"/>
<comment type="subcellular location">
    <subcellularLocation>
        <location evidence="2">Membrane</location>
        <topology evidence="2">Multi-pass membrane protein</topology>
    </subcellularLocation>
</comment>
<dbReference type="Pfam" id="PF02702">
    <property type="entry name" value="KdpD"/>
    <property type="match status" value="1"/>
</dbReference>
<dbReference type="EMBL" id="DVNZ01000015">
    <property type="protein sequence ID" value="HIU93599.1"/>
    <property type="molecule type" value="Genomic_DNA"/>
</dbReference>
<dbReference type="CDD" id="cd00075">
    <property type="entry name" value="HATPase"/>
    <property type="match status" value="1"/>
</dbReference>
<dbReference type="EC" id="2.7.13.3" evidence="3"/>
<dbReference type="PROSITE" id="PS50109">
    <property type="entry name" value="HIS_KIN"/>
    <property type="match status" value="1"/>
</dbReference>
<dbReference type="InterPro" id="IPR005467">
    <property type="entry name" value="His_kinase_dom"/>
</dbReference>
<evidence type="ECO:0000256" key="2">
    <source>
        <dbReference type="ARBA" id="ARBA00004141"/>
    </source>
</evidence>
<keyword evidence="8 17" id="KW-0418">Kinase</keyword>
<feature type="transmembrane region" description="Helical" evidence="15">
    <location>
        <begin position="405"/>
        <end position="434"/>
    </location>
</feature>
<evidence type="ECO:0000256" key="14">
    <source>
        <dbReference type="SAM" id="MobiDB-lite"/>
    </source>
</evidence>
<keyword evidence="5" id="KW-0808">Transferase</keyword>
<evidence type="ECO:0000313" key="17">
    <source>
        <dbReference type="EMBL" id="HIU93599.1"/>
    </source>
</evidence>
<dbReference type="Proteomes" id="UP000824128">
    <property type="component" value="Unassembled WGS sequence"/>
</dbReference>
<dbReference type="Pfam" id="PF13493">
    <property type="entry name" value="DUF4118"/>
    <property type="match status" value="1"/>
</dbReference>
<evidence type="ECO:0000256" key="13">
    <source>
        <dbReference type="SAM" id="Coils"/>
    </source>
</evidence>
<evidence type="ECO:0000256" key="4">
    <source>
        <dbReference type="ARBA" id="ARBA00022553"/>
    </source>
</evidence>
<dbReference type="Gene3D" id="1.10.287.130">
    <property type="match status" value="1"/>
</dbReference>
<dbReference type="PRINTS" id="PR00344">
    <property type="entry name" value="BCTRLSENSOR"/>
</dbReference>
<dbReference type="InterPro" id="IPR052023">
    <property type="entry name" value="Histidine_kinase_KdpD"/>
</dbReference>
<dbReference type="SUPFAM" id="SSF47384">
    <property type="entry name" value="Homodimeric domain of signal transducing histidine kinase"/>
    <property type="match status" value="1"/>
</dbReference>
<dbReference type="GO" id="GO:0005886">
    <property type="term" value="C:plasma membrane"/>
    <property type="evidence" value="ECO:0007669"/>
    <property type="project" value="TreeGrafter"/>
</dbReference>
<dbReference type="CDD" id="cd01987">
    <property type="entry name" value="USP_KdpD-like"/>
    <property type="match status" value="1"/>
</dbReference>
<dbReference type="InterPro" id="IPR003594">
    <property type="entry name" value="HATPase_dom"/>
</dbReference>
<dbReference type="InterPro" id="IPR036097">
    <property type="entry name" value="HisK_dim/P_sf"/>
</dbReference>
<dbReference type="Pfam" id="PF02518">
    <property type="entry name" value="HATPase_c"/>
    <property type="match status" value="1"/>
</dbReference>
<evidence type="ECO:0000256" key="3">
    <source>
        <dbReference type="ARBA" id="ARBA00012438"/>
    </source>
</evidence>
<dbReference type="InterPro" id="IPR003852">
    <property type="entry name" value="Sig_transdc_His_kinase_KdpD_N"/>
</dbReference>
<evidence type="ECO:0000256" key="11">
    <source>
        <dbReference type="ARBA" id="ARBA00023012"/>
    </source>
</evidence>
<sequence length="904" mass="96605">MERRQRAAQQSGADRETAAPGRLHIFFSYAPGTGKTRAMLEQARADHARGMDVAAGPVETHGRAEIIALLEGLPRIPAQQAGGLDLAAALRRRPQALIVDDLACANAGGSRHAKRYQDVEELLRAGIDVYATADVRHIESLRDAVAAITGGGEWERIPDAVFDRAASVRFVDGEPEALLAGQSAGGLTAGQLFALRALALRRCAERAARLAAPARGDGAGYPVGEHILVCLSSAPSNQKIIRTGARMAAAFRGSLTALFVQTPALEAMDEDDRARLLDNVHLAERLGARVETVYGADIPYQIAAYARLCGATRVVLGRSGATRRHPWSRPPLTERLVSLAPELDIHIIPDAAQQDGYRPAQHAQAPGRRLSPADLGKACAILLLTLLVSLFLFDRGVPETAIVSLHILGVLLVSIATNGWAASTLAAAVSVLMFNFFFTEPRLTFAAYGKDYPVTFAVMFLVALLTGTLALRLKLHARQSAQVAFRTKVLFETNQLLQKAETAAAVVEATATQLGKLLGRNIVMYLLEGGRLAEARLFPAPDGRGRRRSARGEPAPLTGETEAAAAAWAAENNRRAGATTDTFSNARCLYLAIRVGGRVYGVAGVDMTGGAPDTFAYSIMLSILGECALALENIANAQEKERAALLAQGEQLRANLLRAISHDLRTPLTSISGNASNLISNGSELDEAARRAIYTDIYDDAMWLVTLVENLLAATRIEEGRMELRMTAELVDEVVAEALRHVDRRRGARTITVVHRDDLLLARMDARLVMQVIINLVDNAIKYTPDGAHIRVETGRAGDMVEIRVADDGPGVPDAAKPRVFDMFFAGNNRVADSRRSLGLGLSLCRSIVSAHGGTITVGDNAPHGAVFRFTLPYGGGMDEQAADPGGGGRSGGAQPHHHDAQGA</sequence>
<dbReference type="Gene3D" id="1.20.120.620">
    <property type="entry name" value="Backbone structure of the membrane domain of e. Coli histidine kinase receptor kdpd"/>
    <property type="match status" value="1"/>
</dbReference>
<evidence type="ECO:0000259" key="16">
    <source>
        <dbReference type="PROSITE" id="PS50109"/>
    </source>
</evidence>
<evidence type="ECO:0000256" key="8">
    <source>
        <dbReference type="ARBA" id="ARBA00022777"/>
    </source>
</evidence>
<dbReference type="InterPro" id="IPR004358">
    <property type="entry name" value="Sig_transdc_His_kin-like_C"/>
</dbReference>
<keyword evidence="6 15" id="KW-0812">Transmembrane</keyword>
<proteinExistence type="predicted"/>
<keyword evidence="7" id="KW-0547">Nucleotide-binding</keyword>
<dbReference type="Pfam" id="PF00512">
    <property type="entry name" value="HisKA"/>
    <property type="match status" value="1"/>
</dbReference>
<keyword evidence="9" id="KW-0067">ATP-binding</keyword>
<dbReference type="Gene3D" id="3.40.50.300">
    <property type="entry name" value="P-loop containing nucleotide triphosphate hydrolases"/>
    <property type="match status" value="1"/>
</dbReference>
<dbReference type="Gene3D" id="3.30.565.10">
    <property type="entry name" value="Histidine kinase-like ATPase, C-terminal domain"/>
    <property type="match status" value="1"/>
</dbReference>
<dbReference type="InterPro" id="IPR038318">
    <property type="entry name" value="KdpD_sf"/>
</dbReference>
<keyword evidence="13" id="KW-0175">Coiled coil</keyword>
<dbReference type="InterPro" id="IPR027417">
    <property type="entry name" value="P-loop_NTPase"/>
</dbReference>
<dbReference type="Gene3D" id="3.40.50.620">
    <property type="entry name" value="HUPs"/>
    <property type="match status" value="1"/>
</dbReference>
<accession>A0A9D1N1X2</accession>
<keyword evidence="11" id="KW-0902">Two-component regulatory system</keyword>
<feature type="domain" description="Histidine kinase" evidence="16">
    <location>
        <begin position="659"/>
        <end position="876"/>
    </location>
</feature>
<dbReference type="SUPFAM" id="SSF52402">
    <property type="entry name" value="Adenine nucleotide alpha hydrolases-like"/>
    <property type="match status" value="1"/>
</dbReference>
<evidence type="ECO:0000256" key="15">
    <source>
        <dbReference type="SAM" id="Phobius"/>
    </source>
</evidence>
<organism evidence="17 18">
    <name type="scientific">Candidatus Aphodomorpha intestinavium</name>
    <dbReference type="NCBI Taxonomy" id="2840672"/>
    <lineage>
        <taxon>Bacteria</taxon>
        <taxon>Bacillati</taxon>
        <taxon>Bacillota</taxon>
        <taxon>Clostridia</taxon>
        <taxon>Eubacteriales</taxon>
        <taxon>Candidatus Aphodomorpha</taxon>
    </lineage>
</organism>
<evidence type="ECO:0000256" key="10">
    <source>
        <dbReference type="ARBA" id="ARBA00022989"/>
    </source>
</evidence>
<keyword evidence="4" id="KW-0597">Phosphoprotein</keyword>
<evidence type="ECO:0000313" key="18">
    <source>
        <dbReference type="Proteomes" id="UP000824128"/>
    </source>
</evidence>
<dbReference type="GO" id="GO:0005524">
    <property type="term" value="F:ATP binding"/>
    <property type="evidence" value="ECO:0007669"/>
    <property type="project" value="UniProtKB-KW"/>
</dbReference>
<reference evidence="17" key="1">
    <citation type="submission" date="2020-10" db="EMBL/GenBank/DDBJ databases">
        <authorList>
            <person name="Gilroy R."/>
        </authorList>
    </citation>
    <scope>NUCLEOTIDE SEQUENCE</scope>
    <source>
        <strain evidence="17">ChiGjej2B2-16831</strain>
    </source>
</reference>
<feature type="coiled-coil region" evidence="13">
    <location>
        <begin position="628"/>
        <end position="655"/>
    </location>
</feature>
<evidence type="ECO:0000256" key="9">
    <source>
        <dbReference type="ARBA" id="ARBA00022840"/>
    </source>
</evidence>
<feature type="region of interest" description="Disordered" evidence="14">
    <location>
        <begin position="878"/>
        <end position="904"/>
    </location>
</feature>
<dbReference type="InterPro" id="IPR029016">
    <property type="entry name" value="GAF-like_dom_sf"/>
</dbReference>
<dbReference type="GO" id="GO:0000155">
    <property type="term" value="F:phosphorelay sensor kinase activity"/>
    <property type="evidence" value="ECO:0007669"/>
    <property type="project" value="InterPro"/>
</dbReference>
<evidence type="ECO:0000256" key="1">
    <source>
        <dbReference type="ARBA" id="ARBA00000085"/>
    </source>
</evidence>
<dbReference type="PANTHER" id="PTHR45569:SF1">
    <property type="entry name" value="SENSOR PROTEIN KDPD"/>
    <property type="match status" value="1"/>
</dbReference>
<protein>
    <recommendedName>
        <fullName evidence="3">histidine kinase</fullName>
        <ecNumber evidence="3">2.7.13.3</ecNumber>
    </recommendedName>
</protein>
<dbReference type="CDD" id="cd00082">
    <property type="entry name" value="HisKA"/>
    <property type="match status" value="1"/>
</dbReference>
<dbReference type="InterPro" id="IPR036890">
    <property type="entry name" value="HATPase_C_sf"/>
</dbReference>
<evidence type="ECO:0000256" key="5">
    <source>
        <dbReference type="ARBA" id="ARBA00022679"/>
    </source>
</evidence>
<dbReference type="Gene3D" id="3.30.450.40">
    <property type="match status" value="1"/>
</dbReference>
<dbReference type="PANTHER" id="PTHR45569">
    <property type="entry name" value="SENSOR PROTEIN KDPD"/>
    <property type="match status" value="1"/>
</dbReference>
<comment type="caution">
    <text evidence="17">The sequence shown here is derived from an EMBL/GenBank/DDBJ whole genome shotgun (WGS) entry which is preliminary data.</text>
</comment>
<dbReference type="InterPro" id="IPR014729">
    <property type="entry name" value="Rossmann-like_a/b/a_fold"/>
</dbReference>
<evidence type="ECO:0000256" key="12">
    <source>
        <dbReference type="ARBA" id="ARBA00023136"/>
    </source>
</evidence>
<dbReference type="SMART" id="SM00388">
    <property type="entry name" value="HisKA"/>
    <property type="match status" value="1"/>
</dbReference>
<feature type="transmembrane region" description="Helical" evidence="15">
    <location>
        <begin position="375"/>
        <end position="393"/>
    </location>
</feature>
<evidence type="ECO:0000256" key="7">
    <source>
        <dbReference type="ARBA" id="ARBA00022741"/>
    </source>
</evidence>
<dbReference type="SUPFAM" id="SSF55874">
    <property type="entry name" value="ATPase domain of HSP90 chaperone/DNA topoisomerase II/histidine kinase"/>
    <property type="match status" value="1"/>
</dbReference>
<gene>
    <name evidence="17" type="ORF">IAD24_00430</name>
</gene>
<keyword evidence="12 15" id="KW-0472">Membrane</keyword>